<organism evidence="2 3">
    <name type="scientific">Azospirillum doebereinerae</name>
    <dbReference type="NCBI Taxonomy" id="92933"/>
    <lineage>
        <taxon>Bacteria</taxon>
        <taxon>Pseudomonadati</taxon>
        <taxon>Pseudomonadota</taxon>
        <taxon>Alphaproteobacteria</taxon>
        <taxon>Rhodospirillales</taxon>
        <taxon>Azospirillaceae</taxon>
        <taxon>Azospirillum</taxon>
    </lineage>
</organism>
<dbReference type="InterPro" id="IPR011990">
    <property type="entry name" value="TPR-like_helical_dom_sf"/>
</dbReference>
<feature type="repeat" description="TPR" evidence="1">
    <location>
        <begin position="141"/>
        <end position="174"/>
    </location>
</feature>
<dbReference type="Gene3D" id="3.40.50.2000">
    <property type="entry name" value="Glycogen Phosphorylase B"/>
    <property type="match status" value="1"/>
</dbReference>
<keyword evidence="1" id="KW-0802">TPR repeat</keyword>
<evidence type="ECO:0000313" key="2">
    <source>
        <dbReference type="EMBL" id="RUQ62746.1"/>
    </source>
</evidence>
<dbReference type="SUPFAM" id="SSF53756">
    <property type="entry name" value="UDP-Glycosyltransferase/glycogen phosphorylase"/>
    <property type="match status" value="1"/>
</dbReference>
<sequence>MTPTARPGIRRTGCSAWRAATTGTGSWRGWPKPLRKRCVVSDLDPAIALYEAGRPAEAAAACFALLEAGSRGADILNLLGASLFAAGNGDAAVGPLEEAVRTAPTHFAARCNLALLRQQRRDWAAAETHFGVLALLDPAFRLAQDRLGTVRQERGDLDGAIRVLTRAVRIDPRSGLAWFNLASVRMLAGLFGEAIAGFRHAVAEDPAGALAHVQLGEMLLRLGTVGAASEVFRRGLRLDPAASNAVNGLARCARYRAMTAAIGTQAGGVAIRGPFESATGYGYFCQRLIRALRGRQGVPLEVIGTRGTESWPGGALDRPVPARAVVNCLIPLAVERVPGRASVTFTMFEGTRIPPAWRRMSAFSDLIVVPTESSRLAWAEQGFPEDRLRVCPLGVDPVEPGAVPVLVAPGGRLVSSYRHRFLNVSDFNPRKNIDGLMRVWLRATAPTDEAVLILKLGRSLGPTLRAELGALVRGAERAVGRRLAEAAPVVLIDRLLTDGEMTGLYRAATHYWSLSHGEGWDLPMTKAGAMGLGLIAPAHSAYLAYLDEGNARLIPSSVGPARVPGQEGFHPPFHGLDWWLPDEEAAAATLTGIVRGGDRLPSARDRLAERFTWERSADRLLAILDEAGMR</sequence>
<dbReference type="AlphaFoldDB" id="A0A433J0K0"/>
<evidence type="ECO:0000256" key="1">
    <source>
        <dbReference type="PROSITE-ProRule" id="PRU00339"/>
    </source>
</evidence>
<dbReference type="OrthoDB" id="7294548at2"/>
<dbReference type="PROSITE" id="PS50005">
    <property type="entry name" value="TPR"/>
    <property type="match status" value="2"/>
</dbReference>
<keyword evidence="2" id="KW-0808">Transferase</keyword>
<proteinExistence type="predicted"/>
<name>A0A433J0K0_9PROT</name>
<dbReference type="PANTHER" id="PTHR46656:SF3">
    <property type="entry name" value="PUTATIVE-RELATED"/>
    <property type="match status" value="1"/>
</dbReference>
<dbReference type="Pfam" id="PF13432">
    <property type="entry name" value="TPR_16"/>
    <property type="match status" value="2"/>
</dbReference>
<dbReference type="SMART" id="SM00028">
    <property type="entry name" value="TPR"/>
    <property type="match status" value="5"/>
</dbReference>
<evidence type="ECO:0000313" key="3">
    <source>
        <dbReference type="Proteomes" id="UP000280346"/>
    </source>
</evidence>
<dbReference type="Gene3D" id="1.25.40.10">
    <property type="entry name" value="Tetratricopeptide repeat domain"/>
    <property type="match status" value="1"/>
</dbReference>
<dbReference type="Proteomes" id="UP000280346">
    <property type="component" value="Unassembled WGS sequence"/>
</dbReference>
<reference evidence="2 3" key="1">
    <citation type="submission" date="2018-12" db="EMBL/GenBank/DDBJ databases">
        <authorList>
            <person name="Yang Y."/>
        </authorList>
    </citation>
    <scope>NUCLEOTIDE SEQUENCE [LARGE SCALE GENOMIC DNA]</scope>
    <source>
        <strain evidence="2 3">GSF71</strain>
    </source>
</reference>
<dbReference type="InterPro" id="IPR019734">
    <property type="entry name" value="TPR_rpt"/>
</dbReference>
<gene>
    <name evidence="2" type="ORF">EJ913_28305</name>
</gene>
<protein>
    <submittedName>
        <fullName evidence="2">Glycosyltransferase family 41 protein</fullName>
    </submittedName>
</protein>
<dbReference type="SUPFAM" id="SSF48452">
    <property type="entry name" value="TPR-like"/>
    <property type="match status" value="1"/>
</dbReference>
<feature type="repeat" description="TPR" evidence="1">
    <location>
        <begin position="209"/>
        <end position="242"/>
    </location>
</feature>
<dbReference type="GO" id="GO:0016740">
    <property type="term" value="F:transferase activity"/>
    <property type="evidence" value="ECO:0007669"/>
    <property type="project" value="UniProtKB-KW"/>
</dbReference>
<keyword evidence="3" id="KW-1185">Reference proteome</keyword>
<dbReference type="EMBL" id="RZIJ01000036">
    <property type="protein sequence ID" value="RUQ62746.1"/>
    <property type="molecule type" value="Genomic_DNA"/>
</dbReference>
<comment type="caution">
    <text evidence="2">The sequence shown here is derived from an EMBL/GenBank/DDBJ whole genome shotgun (WGS) entry which is preliminary data.</text>
</comment>
<dbReference type="PANTHER" id="PTHR46656">
    <property type="entry name" value="PUTATIVE-RELATED"/>
    <property type="match status" value="1"/>
</dbReference>
<accession>A0A433J0K0</accession>